<dbReference type="GO" id="GO:0006559">
    <property type="term" value="P:L-phenylalanine catabolic process"/>
    <property type="evidence" value="ECO:0007669"/>
    <property type="project" value="TreeGrafter"/>
</dbReference>
<dbReference type="Gene3D" id="3.40.30.10">
    <property type="entry name" value="Glutaredoxin"/>
    <property type="match status" value="1"/>
</dbReference>
<gene>
    <name evidence="2" type="primary">yibF</name>
    <name evidence="2" type="ORF">AUP74_00249</name>
</gene>
<accession>A0A1C9W3J9</accession>
<dbReference type="Pfam" id="PF13410">
    <property type="entry name" value="GST_C_2"/>
    <property type="match status" value="1"/>
</dbReference>
<keyword evidence="3" id="KW-1185">Reference proteome</keyword>
<dbReference type="AlphaFoldDB" id="A0A1C9W3J9"/>
<dbReference type="Pfam" id="PF13409">
    <property type="entry name" value="GST_N_2"/>
    <property type="match status" value="1"/>
</dbReference>
<dbReference type="EMBL" id="CP014143">
    <property type="protein sequence ID" value="AOS95721.1"/>
    <property type="molecule type" value="Genomic_DNA"/>
</dbReference>
<dbReference type="InterPro" id="IPR004045">
    <property type="entry name" value="Glutathione_S-Trfase_N"/>
</dbReference>
<reference evidence="3" key="1">
    <citation type="submission" date="2016-01" db="EMBL/GenBank/DDBJ databases">
        <title>Complete genome sequence of Microbulbifer sp. CCB-MM1, a halophile isolated from Matang Mangrove Forest, Perak.</title>
        <authorList>
            <person name="Moh T.H."/>
            <person name="Dinesh B."/>
            <person name="Lau N.-S."/>
            <person name="Go F."/>
            <person name="Alexander Chong S.-C."/>
        </authorList>
    </citation>
    <scope>NUCLEOTIDE SEQUENCE [LARGE SCALE GENOMIC DNA]</scope>
    <source>
        <strain evidence="3">CCB-MM1</strain>
    </source>
</reference>
<sequence>MKLFLTHSSPYARSARIILRESNLLEQVQETESHPFSNDPDFLTANPLGKVPCLVTDDGHGIMDSEVICAYLDRELGDGRLGKALEKDWQLRTYYSVCSGLIDTLVLLRIEKGREHDGLRSEFWWQRYQDAIRRTLDYLEQQAALLPGELSLAHINLAATLGYLDFRHAEIDWRNNHKRLAEITASLEQRQAFRDTTLRD</sequence>
<dbReference type="GO" id="GO:0004364">
    <property type="term" value="F:glutathione transferase activity"/>
    <property type="evidence" value="ECO:0007669"/>
    <property type="project" value="TreeGrafter"/>
</dbReference>
<evidence type="ECO:0000313" key="2">
    <source>
        <dbReference type="EMBL" id="AOS95721.1"/>
    </source>
</evidence>
<dbReference type="Proteomes" id="UP000095672">
    <property type="component" value="Chromosome"/>
</dbReference>
<dbReference type="PANTHER" id="PTHR42673">
    <property type="entry name" value="MALEYLACETOACETATE ISOMERASE"/>
    <property type="match status" value="1"/>
</dbReference>
<dbReference type="SUPFAM" id="SSF47616">
    <property type="entry name" value="GST C-terminal domain-like"/>
    <property type="match status" value="1"/>
</dbReference>
<feature type="domain" description="GST N-terminal" evidence="1">
    <location>
        <begin position="1"/>
        <end position="80"/>
    </location>
</feature>
<dbReference type="InterPro" id="IPR036249">
    <property type="entry name" value="Thioredoxin-like_sf"/>
</dbReference>
<evidence type="ECO:0000259" key="1">
    <source>
        <dbReference type="PROSITE" id="PS50404"/>
    </source>
</evidence>
<dbReference type="InterPro" id="IPR036282">
    <property type="entry name" value="Glutathione-S-Trfase_C_sf"/>
</dbReference>
<organism evidence="2 3">
    <name type="scientific">Microbulbifer aggregans</name>
    <dbReference type="NCBI Taxonomy" id="1769779"/>
    <lineage>
        <taxon>Bacteria</taxon>
        <taxon>Pseudomonadati</taxon>
        <taxon>Pseudomonadota</taxon>
        <taxon>Gammaproteobacteria</taxon>
        <taxon>Cellvibrionales</taxon>
        <taxon>Microbulbiferaceae</taxon>
        <taxon>Microbulbifer</taxon>
    </lineage>
</organism>
<protein>
    <submittedName>
        <fullName evidence="2">Putative GST-like protein YibF</fullName>
    </submittedName>
</protein>
<dbReference type="SUPFAM" id="SSF52833">
    <property type="entry name" value="Thioredoxin-like"/>
    <property type="match status" value="1"/>
</dbReference>
<dbReference type="Gene3D" id="1.20.1050.10">
    <property type="match status" value="1"/>
</dbReference>
<proteinExistence type="predicted"/>
<dbReference type="GO" id="GO:0006749">
    <property type="term" value="P:glutathione metabolic process"/>
    <property type="evidence" value="ECO:0007669"/>
    <property type="project" value="TreeGrafter"/>
</dbReference>
<dbReference type="PATRIC" id="fig|1769779.3.peg.246"/>
<dbReference type="OrthoDB" id="8634103at2"/>
<dbReference type="KEGG" id="micc:AUP74_00249"/>
<dbReference type="PANTHER" id="PTHR42673:SF4">
    <property type="entry name" value="MALEYLACETOACETATE ISOMERASE"/>
    <property type="match status" value="1"/>
</dbReference>
<evidence type="ECO:0000313" key="3">
    <source>
        <dbReference type="Proteomes" id="UP000095672"/>
    </source>
</evidence>
<dbReference type="RefSeq" id="WP_069948623.1">
    <property type="nucleotide sequence ID" value="NZ_CP014143.1"/>
</dbReference>
<dbReference type="PROSITE" id="PS50404">
    <property type="entry name" value="GST_NTER"/>
    <property type="match status" value="1"/>
</dbReference>
<name>A0A1C9W3J9_9GAMM</name>
<dbReference type="GO" id="GO:0016034">
    <property type="term" value="F:maleylacetoacetate isomerase activity"/>
    <property type="evidence" value="ECO:0007669"/>
    <property type="project" value="TreeGrafter"/>
</dbReference>
<dbReference type="CDD" id="cd03205">
    <property type="entry name" value="GST_C_6"/>
    <property type="match status" value="1"/>
</dbReference>
<dbReference type="STRING" id="1769779.AUP74_00249"/>